<protein>
    <submittedName>
        <fullName evidence="5">Ribonuclease H-like domain-containing protein</fullName>
    </submittedName>
</protein>
<keyword evidence="1" id="KW-0479">Metal-binding</keyword>
<comment type="caution">
    <text evidence="5">The sequence shown here is derived from an EMBL/GenBank/DDBJ whole genome shotgun (WGS) entry which is preliminary data.</text>
</comment>
<evidence type="ECO:0000256" key="1">
    <source>
        <dbReference type="ARBA" id="ARBA00022723"/>
    </source>
</evidence>
<proteinExistence type="predicted"/>
<dbReference type="PANTHER" id="PTHR42648">
    <property type="entry name" value="TRANSPOSASE, PUTATIVE-RELATED"/>
    <property type="match status" value="1"/>
</dbReference>
<organism evidence="5 6">
    <name type="scientific">Tanacetum coccineum</name>
    <dbReference type="NCBI Taxonomy" id="301880"/>
    <lineage>
        <taxon>Eukaryota</taxon>
        <taxon>Viridiplantae</taxon>
        <taxon>Streptophyta</taxon>
        <taxon>Embryophyta</taxon>
        <taxon>Tracheophyta</taxon>
        <taxon>Spermatophyta</taxon>
        <taxon>Magnoliopsida</taxon>
        <taxon>eudicotyledons</taxon>
        <taxon>Gunneridae</taxon>
        <taxon>Pentapetalae</taxon>
        <taxon>asterids</taxon>
        <taxon>campanulids</taxon>
        <taxon>Asterales</taxon>
        <taxon>Asteraceae</taxon>
        <taxon>Asteroideae</taxon>
        <taxon>Anthemideae</taxon>
        <taxon>Anthemidinae</taxon>
        <taxon>Tanacetum</taxon>
    </lineage>
</organism>
<dbReference type="InterPro" id="IPR025724">
    <property type="entry name" value="GAG-pre-integrase_dom"/>
</dbReference>
<evidence type="ECO:0000256" key="2">
    <source>
        <dbReference type="ARBA" id="ARBA00022801"/>
    </source>
</evidence>
<sequence length="901" mass="103325">MQVARDRQKSYIDLKRVVRFGKRGKLNPRYVGPFKVLEKVGSVACKLELPEKLSRVHNTFHVSNLKKFYADEPLAVLLDGLHFDDKLQFVEEPVEIIDREVKQLRKIRVPIVKDLKANKTVGIGRQCNGLYLFDIDKTCKIISNNCIATCYVSRSLWHQRLGHPANQVLNVLNKSLNLDSQSIFDHLRDTCNKAKQTREPFSLSDHKSTKIGQLVHLDVWGPFKITSRDGFRYFLIVVDDYSRAVWTYMLKGKDDVYDSIVKFVNMLSNQFETNVKVFRSDNGYEFVNNRLQSLFNEKGELPLYLWSECILTAVYLINKTPSSMLSGKSLFHLVYGHDPSLSHLRDDSKATSMSENTHPEGNVSNETNVSSETSSAGDINDSSEPIFEIGDLPVNTMRRSMRQTKLPSSLNDFIINGKVKYGVEKVVNYANLDHDNLCFASSLNKSVEPSCYEHAIFDNNWIDAMNSEIEALNKNHTWIITDLPPNRKPIKCKWIYKIKYKSNRDIERYKAKLVAKGLSQREGIDFDETFSHVVKMTTVRCVIALSVENKWLLFQLDVNNAFLDGDFDEEIYMTIPYGFSDKDNKGKVCKLVKSFYGLKQAPRKWNEKLVGVLKDHGFTQSINDHSLFTLTKKDKFISLLVYVDDIVITRKYYLELLKEYGLIGCKPASTRMEPNSVLPYVPIDSDHLLDNITGYQHLLDWAKCVKTRKSVTGYCVFFNNYLISWKNKKQNTLSRSFTEAEYRFMSSATCEIIWIQKLLLDLKVKVTLPIDLFCDNKSALQLAVNPVFHERNKLQGPLCHFGFSLLLDFYFWSIGARLPKMKGHGCSAISYIIPRSGLGFDNNTTHTDHLLISVSVSHILWLSSALISSHKKANLWILLFINHTFGFLLEILNCDLVGYDG</sequence>
<dbReference type="Pfam" id="PF13976">
    <property type="entry name" value="gag_pre-integrs"/>
    <property type="match status" value="1"/>
</dbReference>
<dbReference type="InterPro" id="IPR001584">
    <property type="entry name" value="Integrase_cat-core"/>
</dbReference>
<dbReference type="PANTHER" id="PTHR42648:SF24">
    <property type="entry name" value="INTEGRASE CATALYTIC DOMAIN-CONTAINING PROTEIN"/>
    <property type="match status" value="1"/>
</dbReference>
<dbReference type="SUPFAM" id="SSF56672">
    <property type="entry name" value="DNA/RNA polymerases"/>
    <property type="match status" value="1"/>
</dbReference>
<dbReference type="InterPro" id="IPR039537">
    <property type="entry name" value="Retrotran_Ty1/copia-like"/>
</dbReference>
<dbReference type="InterPro" id="IPR012337">
    <property type="entry name" value="RNaseH-like_sf"/>
</dbReference>
<accession>A0ABQ5FL08</accession>
<name>A0ABQ5FL08_9ASTR</name>
<reference evidence="5" key="1">
    <citation type="journal article" date="2022" name="Int. J. Mol. Sci.">
        <title>Draft Genome of Tanacetum Coccineum: Genomic Comparison of Closely Related Tanacetum-Family Plants.</title>
        <authorList>
            <person name="Yamashiro T."/>
            <person name="Shiraishi A."/>
            <person name="Nakayama K."/>
            <person name="Satake H."/>
        </authorList>
    </citation>
    <scope>NUCLEOTIDE SEQUENCE</scope>
</reference>
<dbReference type="PROSITE" id="PS50994">
    <property type="entry name" value="INTEGRASE"/>
    <property type="match status" value="1"/>
</dbReference>
<evidence type="ECO:0000256" key="3">
    <source>
        <dbReference type="SAM" id="MobiDB-lite"/>
    </source>
</evidence>
<evidence type="ECO:0000313" key="6">
    <source>
        <dbReference type="Proteomes" id="UP001151760"/>
    </source>
</evidence>
<dbReference type="InterPro" id="IPR043502">
    <property type="entry name" value="DNA/RNA_pol_sf"/>
</dbReference>
<dbReference type="SUPFAM" id="SSF53098">
    <property type="entry name" value="Ribonuclease H-like"/>
    <property type="match status" value="1"/>
</dbReference>
<dbReference type="Proteomes" id="UP001151760">
    <property type="component" value="Unassembled WGS sequence"/>
</dbReference>
<dbReference type="InterPro" id="IPR036397">
    <property type="entry name" value="RNaseH_sf"/>
</dbReference>
<feature type="compositionally biased region" description="Low complexity" evidence="3">
    <location>
        <begin position="362"/>
        <end position="375"/>
    </location>
</feature>
<keyword evidence="2" id="KW-0378">Hydrolase</keyword>
<dbReference type="InterPro" id="IPR056924">
    <property type="entry name" value="SH3_Tf2-1"/>
</dbReference>
<dbReference type="Pfam" id="PF07727">
    <property type="entry name" value="RVT_2"/>
    <property type="match status" value="1"/>
</dbReference>
<evidence type="ECO:0000313" key="5">
    <source>
        <dbReference type="EMBL" id="GJT63232.1"/>
    </source>
</evidence>
<dbReference type="InterPro" id="IPR013103">
    <property type="entry name" value="RVT_2"/>
</dbReference>
<feature type="domain" description="Integrase catalytic" evidence="4">
    <location>
        <begin position="196"/>
        <end position="299"/>
    </location>
</feature>
<feature type="region of interest" description="Disordered" evidence="3">
    <location>
        <begin position="345"/>
        <end position="383"/>
    </location>
</feature>
<dbReference type="EMBL" id="BQNB010017443">
    <property type="protein sequence ID" value="GJT63232.1"/>
    <property type="molecule type" value="Genomic_DNA"/>
</dbReference>
<reference evidence="5" key="2">
    <citation type="submission" date="2022-01" db="EMBL/GenBank/DDBJ databases">
        <authorList>
            <person name="Yamashiro T."/>
            <person name="Shiraishi A."/>
            <person name="Satake H."/>
            <person name="Nakayama K."/>
        </authorList>
    </citation>
    <scope>NUCLEOTIDE SEQUENCE</scope>
</reference>
<keyword evidence="6" id="KW-1185">Reference proteome</keyword>
<dbReference type="CDD" id="cd09272">
    <property type="entry name" value="RNase_HI_RT_Ty1"/>
    <property type="match status" value="1"/>
</dbReference>
<evidence type="ECO:0000259" key="4">
    <source>
        <dbReference type="PROSITE" id="PS50994"/>
    </source>
</evidence>
<dbReference type="Gene3D" id="3.30.420.10">
    <property type="entry name" value="Ribonuclease H-like superfamily/Ribonuclease H"/>
    <property type="match status" value="1"/>
</dbReference>
<gene>
    <name evidence="5" type="ORF">Tco_1006765</name>
</gene>
<dbReference type="Pfam" id="PF24626">
    <property type="entry name" value="SH3_Tf2-1"/>
    <property type="match status" value="1"/>
</dbReference>
<dbReference type="Pfam" id="PF00665">
    <property type="entry name" value="rve"/>
    <property type="match status" value="1"/>
</dbReference>